<dbReference type="Proteomes" id="UP001271263">
    <property type="component" value="Unassembled WGS sequence"/>
</dbReference>
<feature type="transmembrane region" description="Helical" evidence="1">
    <location>
        <begin position="57"/>
        <end position="79"/>
    </location>
</feature>
<name>A0AAW8NLV1_9GAMM</name>
<evidence type="ECO:0008006" key="6">
    <source>
        <dbReference type="Google" id="ProtNLM"/>
    </source>
</evidence>
<reference evidence="3 5" key="1">
    <citation type="journal article" date="2022" name="bioRxiv">
        <title>Prophages regulate Shewanella fidelis 3313 motility and biofilm formation: implications for gut colonization dynamics in Ciona robusta.</title>
        <authorList>
            <person name="Natarajan O."/>
            <person name="Gibboney S.L."/>
            <person name="Young M.N."/>
            <person name="Lim S.J."/>
            <person name="Pluta N."/>
            <person name="Atkinson C.G."/>
            <person name="Leigh B.A."/>
            <person name="Liberti A."/>
            <person name="Kees E.D."/>
            <person name="Breitbart M."/>
            <person name="Gralnick J.A."/>
            <person name="Dishaw L.J."/>
        </authorList>
    </citation>
    <scope>NUCLEOTIDE SEQUENCE [LARGE SCALE GENOMIC DNA]</scope>
    <source>
        <strain evidence="3 5">JG4066</strain>
    </source>
</reference>
<evidence type="ECO:0000313" key="5">
    <source>
        <dbReference type="Proteomes" id="UP001271263"/>
    </source>
</evidence>
<organism evidence="2 4">
    <name type="scientific">Shewanella fidelis</name>
    <dbReference type="NCBI Taxonomy" id="173509"/>
    <lineage>
        <taxon>Bacteria</taxon>
        <taxon>Pseudomonadati</taxon>
        <taxon>Pseudomonadota</taxon>
        <taxon>Gammaproteobacteria</taxon>
        <taxon>Alteromonadales</taxon>
        <taxon>Shewanellaceae</taxon>
        <taxon>Shewanella</taxon>
    </lineage>
</organism>
<dbReference type="RefSeq" id="WP_310654006.1">
    <property type="nucleotide sequence ID" value="NZ_JAPMLA010000005.1"/>
</dbReference>
<comment type="caution">
    <text evidence="2">The sequence shown here is derived from an EMBL/GenBank/DDBJ whole genome shotgun (WGS) entry which is preliminary data.</text>
</comment>
<keyword evidence="5" id="KW-1185">Reference proteome</keyword>
<dbReference type="AlphaFoldDB" id="A0AAW8NLV1"/>
<dbReference type="Proteomes" id="UP001259340">
    <property type="component" value="Unassembled WGS sequence"/>
</dbReference>
<gene>
    <name evidence="2" type="ORF">OS133_03365</name>
    <name evidence="3" type="ORF">OS134_12175</name>
</gene>
<feature type="transmembrane region" description="Helical" evidence="1">
    <location>
        <begin position="85"/>
        <end position="104"/>
    </location>
</feature>
<keyword evidence="1" id="KW-0812">Transmembrane</keyword>
<dbReference type="EMBL" id="JAPMLD010000004">
    <property type="protein sequence ID" value="MDW4824818.1"/>
    <property type="molecule type" value="Genomic_DNA"/>
</dbReference>
<keyword evidence="1" id="KW-1133">Transmembrane helix</keyword>
<evidence type="ECO:0000313" key="3">
    <source>
        <dbReference type="EMBL" id="MDW4824818.1"/>
    </source>
</evidence>
<protein>
    <recommendedName>
        <fullName evidence="6">DUF3325 domain-containing protein</fullName>
    </recommendedName>
</protein>
<proteinExistence type="predicted"/>
<sequence>MIFVSVFLLWIGCFASYLSSSKQRLVKTAYPKGAVVFCTTILLSLAVAGLAEHYGWLVSSLISLLLVMAMWLLLVIVASHIRQRAILVFSLGAVFFPSIFLLGIH</sequence>
<dbReference type="EMBL" id="JAPMLE010000001">
    <property type="protein sequence ID" value="MDR8522739.1"/>
    <property type="molecule type" value="Genomic_DNA"/>
</dbReference>
<reference evidence="2" key="2">
    <citation type="submission" date="2022-11" db="EMBL/GenBank/DDBJ databases">
        <title>Prophages regulate Shewanella fidelis motility and biofilm formation: implications for gut colonization dynamics in Ciona robusta.</title>
        <authorList>
            <person name="Natarajan O."/>
            <person name="Gibboney S.L."/>
            <person name="Young M.N."/>
            <person name="Lim S.J."/>
            <person name="Pluta N."/>
            <person name="Atkinson C.G.F."/>
            <person name="Leigh B.A."/>
            <person name="Liberti A."/>
            <person name="Kees E."/>
            <person name="Breitbart M."/>
            <person name="Gralnick J."/>
            <person name="Dishaw L.J."/>
        </authorList>
    </citation>
    <scope>NUCLEOTIDE SEQUENCE</scope>
    <source>
        <strain evidence="2">3313</strain>
    </source>
</reference>
<keyword evidence="1" id="KW-0472">Membrane</keyword>
<evidence type="ECO:0000256" key="1">
    <source>
        <dbReference type="SAM" id="Phobius"/>
    </source>
</evidence>
<evidence type="ECO:0000313" key="2">
    <source>
        <dbReference type="EMBL" id="MDR8522739.1"/>
    </source>
</evidence>
<evidence type="ECO:0000313" key="4">
    <source>
        <dbReference type="Proteomes" id="UP001259340"/>
    </source>
</evidence>
<accession>A0AAW8NLV1</accession>
<feature type="transmembrane region" description="Helical" evidence="1">
    <location>
        <begin position="30"/>
        <end position="50"/>
    </location>
</feature>